<gene>
    <name evidence="1" type="ORF">DERYTH_LOCUS20692</name>
</gene>
<keyword evidence="2" id="KW-1185">Reference proteome</keyword>
<comment type="caution">
    <text evidence="1">The sequence shown here is derived from an EMBL/GenBank/DDBJ whole genome shotgun (WGS) entry which is preliminary data.</text>
</comment>
<protein>
    <submittedName>
        <fullName evidence="1">6081_t:CDS:1</fullName>
    </submittedName>
</protein>
<dbReference type="InterPro" id="IPR041078">
    <property type="entry name" value="Plavaka"/>
</dbReference>
<feature type="non-terminal residue" evidence="1">
    <location>
        <position position="1"/>
    </location>
</feature>
<evidence type="ECO:0000313" key="1">
    <source>
        <dbReference type="EMBL" id="CAG8787379.1"/>
    </source>
</evidence>
<dbReference type="EMBL" id="CAJVPY010024844">
    <property type="protein sequence ID" value="CAG8787379.1"/>
    <property type="molecule type" value="Genomic_DNA"/>
</dbReference>
<dbReference type="Proteomes" id="UP000789405">
    <property type="component" value="Unassembled WGS sequence"/>
</dbReference>
<sequence>TVLDRIHQILLNKSITEEFIFKFKLSVDNRSSQFRSATRKLFHRTFAAMLRPLRSLSNTGIHLYVNESLKWFYPHLALIISDWPEACMLCATYGSPNSLHPCHFCLVDRGEMNNIYLKKEKMVIRNENTTKTFLRQDNGKKISVHHIRNALWKRPYFNVYTMCVPDRMHHADLGLFQYQLRFTVELLNLNYGSGPTRILEERLSQIPHYPNLKAFKNGFERFNRLTASEYQDLMRIMIFVLDELIPDRNLNKQLCDLYSFWIDMNIWSHQPKYTRSDLNKFEFGSPNGYTSETYELLHKFNVKQPYRMTNKRNVNSQIQASVTRQNIFASFKSKFYSRTNNNLYCGITSKKAIKKMTQHTIDQIINQLADVNELWRDGFKQLKCCIYDYLQGVENWSLQDIENETIFIEVFKFAYLEGSYKAVIRASSNYYGQAAFSDVCIEMNKTEQDDYLTDNGLCYAKVLLILRIASPKLGQKLELALVHWYDFAYPSDTHRHYFYKCAILKYVEHYTLIPIASITDI</sequence>
<reference evidence="1" key="1">
    <citation type="submission" date="2021-06" db="EMBL/GenBank/DDBJ databases">
        <authorList>
            <person name="Kallberg Y."/>
            <person name="Tangrot J."/>
            <person name="Rosling A."/>
        </authorList>
    </citation>
    <scope>NUCLEOTIDE SEQUENCE</scope>
    <source>
        <strain evidence="1">MA453B</strain>
    </source>
</reference>
<dbReference type="OrthoDB" id="2441208at2759"/>
<dbReference type="Pfam" id="PF18759">
    <property type="entry name" value="Plavaka"/>
    <property type="match status" value="1"/>
</dbReference>
<accession>A0A9N9JNH8</accession>
<name>A0A9N9JNH8_9GLOM</name>
<organism evidence="1 2">
    <name type="scientific">Dentiscutata erythropus</name>
    <dbReference type="NCBI Taxonomy" id="1348616"/>
    <lineage>
        <taxon>Eukaryota</taxon>
        <taxon>Fungi</taxon>
        <taxon>Fungi incertae sedis</taxon>
        <taxon>Mucoromycota</taxon>
        <taxon>Glomeromycotina</taxon>
        <taxon>Glomeromycetes</taxon>
        <taxon>Diversisporales</taxon>
        <taxon>Gigasporaceae</taxon>
        <taxon>Dentiscutata</taxon>
    </lineage>
</organism>
<evidence type="ECO:0000313" key="2">
    <source>
        <dbReference type="Proteomes" id="UP000789405"/>
    </source>
</evidence>
<feature type="non-terminal residue" evidence="1">
    <location>
        <position position="521"/>
    </location>
</feature>
<proteinExistence type="predicted"/>
<dbReference type="AlphaFoldDB" id="A0A9N9JNH8"/>